<dbReference type="InterPro" id="IPR001245">
    <property type="entry name" value="Ser-Thr/Tyr_kinase_cat_dom"/>
</dbReference>
<dbReference type="RefSeq" id="XP_032151182.1">
    <property type="nucleotide sequence ID" value="XM_032295291.1"/>
</dbReference>
<evidence type="ECO:0000256" key="1">
    <source>
        <dbReference type="ARBA" id="ARBA00022553"/>
    </source>
</evidence>
<dbReference type="InterPro" id="IPR011009">
    <property type="entry name" value="Kinase-like_dom_sf"/>
</dbReference>
<dbReference type="GO" id="GO:0005737">
    <property type="term" value="C:cytoplasm"/>
    <property type="evidence" value="ECO:0007669"/>
    <property type="project" value="UniProtKB-SubCell"/>
</dbReference>
<proteinExistence type="predicted"/>
<dbReference type="GO" id="GO:0005524">
    <property type="term" value="F:ATP binding"/>
    <property type="evidence" value="ECO:0007669"/>
    <property type="project" value="UniProtKB-KW"/>
</dbReference>
<reference evidence="8" key="1">
    <citation type="submission" date="2025-08" db="UniProtKB">
        <authorList>
            <consortium name="RefSeq"/>
        </authorList>
    </citation>
    <scope>IDENTIFICATION</scope>
    <source>
        <tissue evidence="8">Blood</tissue>
    </source>
</reference>
<dbReference type="Gene3D" id="1.10.510.10">
    <property type="entry name" value="Transferase(Phosphotransferase) domain 1"/>
    <property type="match status" value="1"/>
</dbReference>
<dbReference type="Proteomes" id="UP000504640">
    <property type="component" value="Unplaced"/>
</dbReference>
<dbReference type="GO" id="GO:0004713">
    <property type="term" value="F:protein tyrosine kinase activity"/>
    <property type="evidence" value="ECO:0007669"/>
    <property type="project" value="InterPro"/>
</dbReference>
<accession>A0A6J3J8F7</accession>
<dbReference type="SUPFAM" id="SSF56112">
    <property type="entry name" value="Protein kinase-like (PK-like)"/>
    <property type="match status" value="1"/>
</dbReference>
<dbReference type="Pfam" id="PF07714">
    <property type="entry name" value="PK_Tyr_Ser-Thr"/>
    <property type="match status" value="1"/>
</dbReference>
<dbReference type="InterPro" id="IPR050198">
    <property type="entry name" value="Non-receptor_tyrosine_kinases"/>
</dbReference>
<evidence type="ECO:0000259" key="6">
    <source>
        <dbReference type="PROSITE" id="PS50011"/>
    </source>
</evidence>
<keyword evidence="7" id="KW-1185">Reference proteome</keyword>
<keyword evidence="1" id="KW-0597">Phosphoprotein</keyword>
<keyword evidence="4 8" id="KW-0418">Kinase</keyword>
<dbReference type="PROSITE" id="PS00109">
    <property type="entry name" value="PROTEIN_KINASE_TYR"/>
    <property type="match status" value="1"/>
</dbReference>
<dbReference type="PRINTS" id="PR00109">
    <property type="entry name" value="TYRKINASE"/>
</dbReference>
<evidence type="ECO:0000256" key="3">
    <source>
        <dbReference type="ARBA" id="ARBA00022741"/>
    </source>
</evidence>
<evidence type="ECO:0000256" key="2">
    <source>
        <dbReference type="ARBA" id="ARBA00022679"/>
    </source>
</evidence>
<feature type="domain" description="Protein kinase" evidence="6">
    <location>
        <begin position="1"/>
        <end position="147"/>
    </location>
</feature>
<dbReference type="InterPro" id="IPR008266">
    <property type="entry name" value="Tyr_kinase_AS"/>
</dbReference>
<gene>
    <name evidence="8" type="primary">HCK</name>
</gene>
<dbReference type="GeneID" id="116562842"/>
<dbReference type="PANTHER" id="PTHR24418">
    <property type="entry name" value="TYROSINE-PROTEIN KINASE"/>
    <property type="match status" value="1"/>
</dbReference>
<name>A0A6J3J8F7_SAPAP</name>
<dbReference type="FunFam" id="1.10.510.10:FF:000004">
    <property type="entry name" value="Tyrosine-protein kinase"/>
    <property type="match status" value="1"/>
</dbReference>
<evidence type="ECO:0000313" key="7">
    <source>
        <dbReference type="Proteomes" id="UP000504640"/>
    </source>
</evidence>
<dbReference type="AlphaFoldDB" id="A0A6J3J8F7"/>
<dbReference type="InterPro" id="IPR000719">
    <property type="entry name" value="Prot_kinase_dom"/>
</dbReference>
<evidence type="ECO:0000256" key="5">
    <source>
        <dbReference type="ARBA" id="ARBA00022840"/>
    </source>
</evidence>
<evidence type="ECO:0000256" key="4">
    <source>
        <dbReference type="ARBA" id="ARBA00022777"/>
    </source>
</evidence>
<dbReference type="PROSITE" id="PS50011">
    <property type="entry name" value="PROTEIN_KINASE_DOM"/>
    <property type="match status" value="1"/>
</dbReference>
<dbReference type="CTD" id="3055"/>
<organism evidence="7 8">
    <name type="scientific">Sapajus apella</name>
    <name type="common">Brown-capped capuchin</name>
    <name type="synonym">Cebus apella</name>
    <dbReference type="NCBI Taxonomy" id="9515"/>
    <lineage>
        <taxon>Eukaryota</taxon>
        <taxon>Metazoa</taxon>
        <taxon>Chordata</taxon>
        <taxon>Craniata</taxon>
        <taxon>Vertebrata</taxon>
        <taxon>Euteleostomi</taxon>
        <taxon>Mammalia</taxon>
        <taxon>Eutheria</taxon>
        <taxon>Euarchontoglires</taxon>
        <taxon>Primates</taxon>
        <taxon>Haplorrhini</taxon>
        <taxon>Platyrrhini</taxon>
        <taxon>Cebidae</taxon>
        <taxon>Cebinae</taxon>
        <taxon>Sapajus</taxon>
    </lineage>
</organism>
<dbReference type="SMART" id="SM00219">
    <property type="entry name" value="TyrKc"/>
    <property type="match status" value="1"/>
</dbReference>
<keyword evidence="5" id="KW-0067">ATP-binding</keyword>
<keyword evidence="3" id="KW-0547">Nucleotide-binding</keyword>
<keyword evidence="2" id="KW-0808">Transferase</keyword>
<sequence length="158" mass="18424">MAFIEQRNYIHRDLRAANILVSASLVCKIADFGLARIIEDNEYTAREGAKFPIKWTAPEAINFGSFTIKSDVWSFGVLLMEIVTYGRIPYPGMSNPEVIRALERGYRMPRPEHCPEELYSIMTRCWKNRPEERPTFEYIQSVLDDFYTATESQYQQQP</sequence>
<dbReference type="InterPro" id="IPR020635">
    <property type="entry name" value="Tyr_kinase_cat_dom"/>
</dbReference>
<evidence type="ECO:0000313" key="8">
    <source>
        <dbReference type="RefSeq" id="XP_032151182.1"/>
    </source>
</evidence>
<protein>
    <submittedName>
        <fullName evidence="8">Tyrosine-protein kinase HCK</fullName>
    </submittedName>
</protein>